<keyword evidence="1" id="KW-0805">Transcription regulation</keyword>
<keyword evidence="7" id="KW-1185">Reference proteome</keyword>
<protein>
    <submittedName>
        <fullName evidence="6">DNA-binding CsgD family transcriptional regulator</fullName>
    </submittedName>
</protein>
<dbReference type="EMBL" id="JACHJV010000001">
    <property type="protein sequence ID" value="MBB4922420.1"/>
    <property type="molecule type" value="Genomic_DNA"/>
</dbReference>
<dbReference type="InterPro" id="IPR016032">
    <property type="entry name" value="Sig_transdc_resp-reg_C-effctor"/>
</dbReference>
<evidence type="ECO:0000313" key="7">
    <source>
        <dbReference type="Proteomes" id="UP000540506"/>
    </source>
</evidence>
<dbReference type="InterPro" id="IPR039420">
    <property type="entry name" value="WalR-like"/>
</dbReference>
<evidence type="ECO:0000256" key="2">
    <source>
        <dbReference type="ARBA" id="ARBA00023125"/>
    </source>
</evidence>
<dbReference type="SUPFAM" id="SSF46894">
    <property type="entry name" value="C-terminal effector domain of the bipartite response regulators"/>
    <property type="match status" value="1"/>
</dbReference>
<organism evidence="6 7">
    <name type="scientific">Kitasatospora kifunensis</name>
    <name type="common">Streptomyces kifunensis</name>
    <dbReference type="NCBI Taxonomy" id="58351"/>
    <lineage>
        <taxon>Bacteria</taxon>
        <taxon>Bacillati</taxon>
        <taxon>Actinomycetota</taxon>
        <taxon>Actinomycetes</taxon>
        <taxon>Kitasatosporales</taxon>
        <taxon>Streptomycetaceae</taxon>
        <taxon>Kitasatospora</taxon>
    </lineage>
</organism>
<keyword evidence="2 6" id="KW-0238">DNA-binding</keyword>
<dbReference type="PANTHER" id="PTHR43214">
    <property type="entry name" value="TWO-COMPONENT RESPONSE REGULATOR"/>
    <property type="match status" value="1"/>
</dbReference>
<evidence type="ECO:0000256" key="1">
    <source>
        <dbReference type="ARBA" id="ARBA00023015"/>
    </source>
</evidence>
<dbReference type="CDD" id="cd06170">
    <property type="entry name" value="LuxR_C_like"/>
    <property type="match status" value="1"/>
</dbReference>
<dbReference type="Pfam" id="PF00196">
    <property type="entry name" value="GerE"/>
    <property type="match status" value="1"/>
</dbReference>
<dbReference type="Gene3D" id="1.10.10.10">
    <property type="entry name" value="Winged helix-like DNA-binding domain superfamily/Winged helix DNA-binding domain"/>
    <property type="match status" value="1"/>
</dbReference>
<evidence type="ECO:0000256" key="4">
    <source>
        <dbReference type="SAM" id="MobiDB-lite"/>
    </source>
</evidence>
<accession>A0A7W7QZ09</accession>
<feature type="domain" description="HTH luxR-type" evidence="5">
    <location>
        <begin position="279"/>
        <end position="344"/>
    </location>
</feature>
<dbReference type="InterPro" id="IPR036388">
    <property type="entry name" value="WH-like_DNA-bd_sf"/>
</dbReference>
<comment type="caution">
    <text evidence="6">The sequence shown here is derived from an EMBL/GenBank/DDBJ whole genome shotgun (WGS) entry which is preliminary data.</text>
</comment>
<dbReference type="InterPro" id="IPR000792">
    <property type="entry name" value="Tscrpt_reg_LuxR_C"/>
</dbReference>
<keyword evidence="3" id="KW-0804">Transcription</keyword>
<dbReference type="SMART" id="SM00421">
    <property type="entry name" value="HTH_LUXR"/>
    <property type="match status" value="1"/>
</dbReference>
<dbReference type="GO" id="GO:0003677">
    <property type="term" value="F:DNA binding"/>
    <property type="evidence" value="ECO:0007669"/>
    <property type="project" value="UniProtKB-KW"/>
</dbReference>
<dbReference type="RefSeq" id="WP_184934599.1">
    <property type="nucleotide sequence ID" value="NZ_JACHJV010000001.1"/>
</dbReference>
<reference evidence="6 7" key="1">
    <citation type="submission" date="2020-08" db="EMBL/GenBank/DDBJ databases">
        <title>Sequencing the genomes of 1000 actinobacteria strains.</title>
        <authorList>
            <person name="Klenk H.-P."/>
        </authorList>
    </citation>
    <scope>NUCLEOTIDE SEQUENCE [LARGE SCALE GENOMIC DNA]</scope>
    <source>
        <strain evidence="6 7">DSM 41654</strain>
    </source>
</reference>
<gene>
    <name evidence="6" type="ORF">FHR34_001413</name>
</gene>
<dbReference type="GO" id="GO:0006355">
    <property type="term" value="P:regulation of DNA-templated transcription"/>
    <property type="evidence" value="ECO:0007669"/>
    <property type="project" value="InterPro"/>
</dbReference>
<proteinExistence type="predicted"/>
<evidence type="ECO:0000259" key="5">
    <source>
        <dbReference type="PROSITE" id="PS50043"/>
    </source>
</evidence>
<evidence type="ECO:0000256" key="3">
    <source>
        <dbReference type="ARBA" id="ARBA00023163"/>
    </source>
</evidence>
<dbReference type="AlphaFoldDB" id="A0A7W7QZ09"/>
<name>A0A7W7QZ09_KITKI</name>
<dbReference type="Proteomes" id="UP000540506">
    <property type="component" value="Unassembled WGS sequence"/>
</dbReference>
<sequence length="346" mass="37888">MSATGELPRSPATGLELYLWLRDHGPSRPEAAVGDLGLDGVQAAAAWAELRALHLVRPGRAPGVVELVDPDLALLGLVRRQHEMLRAQADDWAELVVATQVLMERYRPAAVLDCDRVEIEVITSPARREQTLRDFYELPRNQCRLLHNGSAGTAAQQRLNEMMVGLARMLGRQVKVACVYPRCFDYARRQRRYLTELSRIGVEVRFAPQLPFSLILADQDTALLPPADGASCGALVVIHGGTLMRTFDALHTDYWVSSVPYQPDRDGADDCGAEGSGARKGNGAELSEQHRATLRLLGNGLTDERIARTLGVSVRTVSRLVSELMHALGAESRFQAGVLARSQGLL</sequence>
<feature type="region of interest" description="Disordered" evidence="4">
    <location>
        <begin position="266"/>
        <end position="285"/>
    </location>
</feature>
<evidence type="ECO:0000313" key="6">
    <source>
        <dbReference type="EMBL" id="MBB4922420.1"/>
    </source>
</evidence>
<dbReference type="PROSITE" id="PS50043">
    <property type="entry name" value="HTH_LUXR_2"/>
    <property type="match status" value="1"/>
</dbReference>
<dbReference type="PANTHER" id="PTHR43214:SF24">
    <property type="entry name" value="TRANSCRIPTIONAL REGULATORY PROTEIN NARL-RELATED"/>
    <property type="match status" value="1"/>
</dbReference>